<organism evidence="2 3">
    <name type="scientific">Cryptosporidium andersoni</name>
    <dbReference type="NCBI Taxonomy" id="117008"/>
    <lineage>
        <taxon>Eukaryota</taxon>
        <taxon>Sar</taxon>
        <taxon>Alveolata</taxon>
        <taxon>Apicomplexa</taxon>
        <taxon>Conoidasida</taxon>
        <taxon>Coccidia</taxon>
        <taxon>Eucoccidiorida</taxon>
        <taxon>Eimeriorina</taxon>
        <taxon>Cryptosporidiidae</taxon>
        <taxon>Cryptosporidium</taxon>
    </lineage>
</organism>
<accession>A0A1J4MFY4</accession>
<keyword evidence="3" id="KW-1185">Reference proteome</keyword>
<evidence type="ECO:0000256" key="1">
    <source>
        <dbReference type="SAM" id="MobiDB-lite"/>
    </source>
</evidence>
<feature type="compositionally biased region" description="Basic and acidic residues" evidence="1">
    <location>
        <begin position="57"/>
        <end position="69"/>
    </location>
</feature>
<name>A0A1J4MFY4_9CRYT</name>
<feature type="region of interest" description="Disordered" evidence="1">
    <location>
        <begin position="54"/>
        <end position="73"/>
    </location>
</feature>
<comment type="caution">
    <text evidence="2">The sequence shown here is derived from an EMBL/GenBank/DDBJ whole genome shotgun (WGS) entry which is preliminary data.</text>
</comment>
<gene>
    <name evidence="2" type="ORF">cand_031270</name>
</gene>
<proteinExistence type="predicted"/>
<dbReference type="AlphaFoldDB" id="A0A1J4MFY4"/>
<dbReference type="OrthoDB" id="343138at2759"/>
<dbReference type="GeneID" id="92367311"/>
<dbReference type="VEuPathDB" id="CryptoDB:cand_031270"/>
<dbReference type="EMBL" id="LRBS01000120">
    <property type="protein sequence ID" value="OII71948.1"/>
    <property type="molecule type" value="Genomic_DNA"/>
</dbReference>
<sequence>MVLRAVFKIPGTGGIGLSISLGMIDEITNKTSTPNPEIQTKYLDNTKFLGVINNNKDMSESENENKSSIESEGECNCNKCKSTKTYRNTKNSIIDTNSNKKISKRISIHENECESMGIITKMLTSFMTCTASEISKTRYTAKKMEKKGTDIGSTENLKYSPNKYDEYSSNITVSQSLYPDDILVTYNTSVLRLDKKENSKSMKYTNRSRPPGNVSKIDSRSNKCIFRNCYYKSENISRKYDEIISVPSAVYPDNILLMIQKSRNKGNKDKRKKATMSHLN</sequence>
<evidence type="ECO:0000313" key="3">
    <source>
        <dbReference type="Proteomes" id="UP000186804"/>
    </source>
</evidence>
<dbReference type="Proteomes" id="UP000186804">
    <property type="component" value="Unassembled WGS sequence"/>
</dbReference>
<reference evidence="2 3" key="1">
    <citation type="submission" date="2016-10" db="EMBL/GenBank/DDBJ databases">
        <title>Reductive evolution of mitochondrial metabolism and differential evolution of invasion-related proteins in Cryptosporidium.</title>
        <authorList>
            <person name="Liu S."/>
            <person name="Roellig D.M."/>
            <person name="Guo Y."/>
            <person name="Li N."/>
            <person name="Frace M.A."/>
            <person name="Tang K."/>
            <person name="Zhang L."/>
            <person name="Feng Y."/>
            <person name="Xiao L."/>
        </authorList>
    </citation>
    <scope>NUCLEOTIDE SEQUENCE [LARGE SCALE GENOMIC DNA]</scope>
    <source>
        <strain evidence="2">30847</strain>
    </source>
</reference>
<protein>
    <submittedName>
        <fullName evidence="2">Uncharacterized protein</fullName>
    </submittedName>
</protein>
<evidence type="ECO:0000313" key="2">
    <source>
        <dbReference type="EMBL" id="OII71948.1"/>
    </source>
</evidence>
<dbReference type="RefSeq" id="XP_067066845.1">
    <property type="nucleotide sequence ID" value="XM_067213353.1"/>
</dbReference>